<dbReference type="Gene3D" id="3.50.50.60">
    <property type="entry name" value="FAD/NAD(P)-binding domain"/>
    <property type="match status" value="1"/>
</dbReference>
<dbReference type="PRINTS" id="PR00411">
    <property type="entry name" value="PNDRDTASEI"/>
</dbReference>
<dbReference type="RefSeq" id="WP_152159142.1">
    <property type="nucleotide sequence ID" value="NZ_WEHX01000129.1"/>
</dbReference>
<organism evidence="7 8">
    <name type="scientific">Sutterella seckii</name>
    <dbReference type="NCBI Taxonomy" id="1944635"/>
    <lineage>
        <taxon>Bacteria</taxon>
        <taxon>Pseudomonadati</taxon>
        <taxon>Pseudomonadota</taxon>
        <taxon>Betaproteobacteria</taxon>
        <taxon>Burkholderiales</taxon>
        <taxon>Sutterellaceae</taxon>
        <taxon>Sutterella</taxon>
    </lineage>
</organism>
<evidence type="ECO:0000313" key="7">
    <source>
        <dbReference type="EMBL" id="KAB7653176.1"/>
    </source>
</evidence>
<keyword evidence="3" id="KW-0274">FAD</keyword>
<proteinExistence type="predicted"/>
<dbReference type="EMBL" id="WEHX01000129">
    <property type="protein sequence ID" value="KAB7653176.1"/>
    <property type="molecule type" value="Genomic_DNA"/>
</dbReference>
<dbReference type="InterPro" id="IPR006311">
    <property type="entry name" value="TAT_signal"/>
</dbReference>
<keyword evidence="5" id="KW-0732">Signal</keyword>
<evidence type="ECO:0000259" key="6">
    <source>
        <dbReference type="Pfam" id="PF00890"/>
    </source>
</evidence>
<comment type="caution">
    <text evidence="7">The sequence shown here is derived from an EMBL/GenBank/DDBJ whole genome shotgun (WGS) entry which is preliminary data.</text>
</comment>
<dbReference type="AlphaFoldDB" id="A0A6I1EGN4"/>
<feature type="domain" description="FAD-dependent oxidoreductase 2 FAD-binding" evidence="6">
    <location>
        <begin position="38"/>
        <end position="464"/>
    </location>
</feature>
<evidence type="ECO:0000256" key="1">
    <source>
        <dbReference type="ARBA" id="ARBA00001974"/>
    </source>
</evidence>
<dbReference type="GO" id="GO:0016491">
    <property type="term" value="F:oxidoreductase activity"/>
    <property type="evidence" value="ECO:0007669"/>
    <property type="project" value="UniProtKB-KW"/>
</dbReference>
<gene>
    <name evidence="7" type="ORF">GBM95_11010</name>
</gene>
<protein>
    <submittedName>
        <fullName evidence="7">FAD-dependent oxidoreductase</fullName>
    </submittedName>
</protein>
<sequence>MISRRNLLRGSVAISAAGPLVPAAAAAHADPKERDAYDVVILGAGTAGLVAAIEAHDLGLKPVVLEKMDYAAGNSLYASGGIAAWGTPQQKAEGHEESREAFRADMMKVSENRADPALVDTYVAHIGEDLEWLKSHVGVKFGKIGRKPWPLLYRMHNVDGKGLTGGARLIRDLLKAVEDRGIPLLFNTKAMEFITDEHFRVSGVRTVTDDGWKNFYARDGVLIATGGFSGSREMLCRYMGGPLSRLVLRGSPYVTGENILLTAPLGAKFVHMDQFHCGPIVEETHANPNFVIDAGVGLDVDVRGKRFMDEIYTYTQKSMATATRTPENLAYHLIDSHWPKAAAAAKKFIEMKTKVLVADTPEELAKKMGLEPRVLTDLFAEFNRALKDGRLKEMNPPCSLDEPTPLDQGPFYAFPFQGGITATFGGPKINEKAEILTNEDRPIKGLYAAGNAAGGLFYGNYIGGTQLGGALVFGRIAARQMALSHRMG</sequence>
<dbReference type="InterPro" id="IPR036188">
    <property type="entry name" value="FAD/NAD-bd_sf"/>
</dbReference>
<dbReference type="OrthoDB" id="9813348at2"/>
<dbReference type="Pfam" id="PF00890">
    <property type="entry name" value="FAD_binding_2"/>
    <property type="match status" value="1"/>
</dbReference>
<accession>A0A6I1EGN4</accession>
<dbReference type="SUPFAM" id="SSF51905">
    <property type="entry name" value="FAD/NAD(P)-binding domain"/>
    <property type="match status" value="1"/>
</dbReference>
<dbReference type="PROSITE" id="PS51318">
    <property type="entry name" value="TAT"/>
    <property type="match status" value="1"/>
</dbReference>
<evidence type="ECO:0000256" key="5">
    <source>
        <dbReference type="SAM" id="SignalP"/>
    </source>
</evidence>
<reference evidence="7 8" key="1">
    <citation type="submission" date="2019-10" db="EMBL/GenBank/DDBJ databases">
        <title>Genome diversity of Sutterella seckii.</title>
        <authorList>
            <person name="Chaplin A.V."/>
            <person name="Sokolova S.R."/>
            <person name="Mosin K.A."/>
            <person name="Ivanova E.L."/>
            <person name="Kochetkova T.O."/>
            <person name="Goltsov A.Y."/>
            <person name="Trofimov D.Y."/>
            <person name="Efimov B.A."/>
        </authorList>
    </citation>
    <scope>NUCLEOTIDE SEQUENCE [LARGE SCALE GENOMIC DNA]</scope>
    <source>
        <strain evidence="7 8">ASD393</strain>
    </source>
</reference>
<dbReference type="PANTHER" id="PTHR43400">
    <property type="entry name" value="FUMARATE REDUCTASE"/>
    <property type="match status" value="1"/>
</dbReference>
<evidence type="ECO:0000256" key="2">
    <source>
        <dbReference type="ARBA" id="ARBA00022630"/>
    </source>
</evidence>
<evidence type="ECO:0000313" key="8">
    <source>
        <dbReference type="Proteomes" id="UP000430564"/>
    </source>
</evidence>
<feature type="signal peptide" evidence="5">
    <location>
        <begin position="1"/>
        <end position="29"/>
    </location>
</feature>
<keyword evidence="2" id="KW-0285">Flavoprotein</keyword>
<dbReference type="InterPro" id="IPR027477">
    <property type="entry name" value="Succ_DH/fumarate_Rdtase_cat_sf"/>
</dbReference>
<dbReference type="SUPFAM" id="SSF56425">
    <property type="entry name" value="Succinate dehydrogenase/fumarate reductase flavoprotein, catalytic domain"/>
    <property type="match status" value="1"/>
</dbReference>
<dbReference type="InterPro" id="IPR050315">
    <property type="entry name" value="FAD-oxidoreductase_2"/>
</dbReference>
<comment type="cofactor">
    <cofactor evidence="1">
        <name>FAD</name>
        <dbReference type="ChEBI" id="CHEBI:57692"/>
    </cofactor>
</comment>
<dbReference type="Gene3D" id="3.90.700.10">
    <property type="entry name" value="Succinate dehydrogenase/fumarate reductase flavoprotein, catalytic domain"/>
    <property type="match status" value="1"/>
</dbReference>
<keyword evidence="4" id="KW-0560">Oxidoreductase</keyword>
<evidence type="ECO:0000256" key="3">
    <source>
        <dbReference type="ARBA" id="ARBA00022827"/>
    </source>
</evidence>
<dbReference type="InterPro" id="IPR003953">
    <property type="entry name" value="FAD-dep_OxRdtase_2_FAD-bd"/>
</dbReference>
<dbReference type="GO" id="GO:0008202">
    <property type="term" value="P:steroid metabolic process"/>
    <property type="evidence" value="ECO:0007669"/>
    <property type="project" value="UniProtKB-ARBA"/>
</dbReference>
<dbReference type="PANTHER" id="PTHR43400:SF10">
    <property type="entry name" value="3-OXOSTEROID 1-DEHYDROGENASE"/>
    <property type="match status" value="1"/>
</dbReference>
<evidence type="ECO:0000256" key="4">
    <source>
        <dbReference type="ARBA" id="ARBA00023002"/>
    </source>
</evidence>
<feature type="chain" id="PRO_5026033114" evidence="5">
    <location>
        <begin position="30"/>
        <end position="488"/>
    </location>
</feature>
<name>A0A6I1EGN4_9BURK</name>
<dbReference type="Proteomes" id="UP000430564">
    <property type="component" value="Unassembled WGS sequence"/>
</dbReference>